<evidence type="ECO:0000256" key="5">
    <source>
        <dbReference type="ARBA" id="ARBA00023136"/>
    </source>
</evidence>
<protein>
    <recommendedName>
        <fullName evidence="8">EXPERA domain-containing protein</fullName>
    </recommendedName>
</protein>
<dbReference type="GO" id="GO:0005783">
    <property type="term" value="C:endoplasmic reticulum"/>
    <property type="evidence" value="ECO:0007669"/>
    <property type="project" value="TreeGrafter"/>
</dbReference>
<organism evidence="9 10">
    <name type="scientific">Scleroderma citrinum Foug A</name>
    <dbReference type="NCBI Taxonomy" id="1036808"/>
    <lineage>
        <taxon>Eukaryota</taxon>
        <taxon>Fungi</taxon>
        <taxon>Dikarya</taxon>
        <taxon>Basidiomycota</taxon>
        <taxon>Agaricomycotina</taxon>
        <taxon>Agaricomycetes</taxon>
        <taxon>Agaricomycetidae</taxon>
        <taxon>Boletales</taxon>
        <taxon>Sclerodermatineae</taxon>
        <taxon>Sclerodermataceae</taxon>
        <taxon>Scleroderma</taxon>
    </lineage>
</organism>
<reference evidence="9 10" key="1">
    <citation type="submission" date="2014-04" db="EMBL/GenBank/DDBJ databases">
        <authorList>
            <consortium name="DOE Joint Genome Institute"/>
            <person name="Kuo A."/>
            <person name="Kohler A."/>
            <person name="Nagy L.G."/>
            <person name="Floudas D."/>
            <person name="Copeland A."/>
            <person name="Barry K.W."/>
            <person name="Cichocki N."/>
            <person name="Veneault-Fourrey C."/>
            <person name="LaButti K."/>
            <person name="Lindquist E.A."/>
            <person name="Lipzen A."/>
            <person name="Lundell T."/>
            <person name="Morin E."/>
            <person name="Murat C."/>
            <person name="Sun H."/>
            <person name="Tunlid A."/>
            <person name="Henrissat B."/>
            <person name="Grigoriev I.V."/>
            <person name="Hibbett D.S."/>
            <person name="Martin F."/>
            <person name="Nordberg H.P."/>
            <person name="Cantor M.N."/>
            <person name="Hua S.X."/>
        </authorList>
    </citation>
    <scope>NUCLEOTIDE SEQUENCE [LARGE SCALE GENOMIC DNA]</scope>
    <source>
        <strain evidence="9 10">Foug A</strain>
    </source>
</reference>
<keyword evidence="10" id="KW-1185">Reference proteome</keyword>
<keyword evidence="4 6" id="KW-1133">Transmembrane helix</keyword>
<dbReference type="PROSITE" id="PS51751">
    <property type="entry name" value="EXPERA"/>
    <property type="match status" value="1"/>
</dbReference>
<feature type="domain" description="EXPERA" evidence="8">
    <location>
        <begin position="43"/>
        <end position="189"/>
    </location>
</feature>
<dbReference type="InParanoid" id="A0A0C2Z4E3"/>
<dbReference type="Pfam" id="PF05241">
    <property type="entry name" value="EBP"/>
    <property type="match status" value="1"/>
</dbReference>
<feature type="transmembrane region" description="Helical" evidence="7">
    <location>
        <begin position="168"/>
        <end position="190"/>
    </location>
</feature>
<dbReference type="InterPro" id="IPR007905">
    <property type="entry name" value="EBP"/>
</dbReference>
<evidence type="ECO:0000256" key="4">
    <source>
        <dbReference type="ARBA" id="ARBA00022989"/>
    </source>
</evidence>
<evidence type="ECO:0000313" key="9">
    <source>
        <dbReference type="EMBL" id="KIM56803.1"/>
    </source>
</evidence>
<evidence type="ECO:0000256" key="6">
    <source>
        <dbReference type="PROSITE-ProRule" id="PRU01087"/>
    </source>
</evidence>
<keyword evidence="5 6" id="KW-0472">Membrane</keyword>
<evidence type="ECO:0000256" key="2">
    <source>
        <dbReference type="ARBA" id="ARBA00008337"/>
    </source>
</evidence>
<evidence type="ECO:0000256" key="3">
    <source>
        <dbReference type="ARBA" id="ARBA00022692"/>
    </source>
</evidence>
<dbReference type="OrthoDB" id="58557at2759"/>
<accession>A0A0C2Z4E3</accession>
<dbReference type="GO" id="GO:0016020">
    <property type="term" value="C:membrane"/>
    <property type="evidence" value="ECO:0007669"/>
    <property type="project" value="UniProtKB-SubCell"/>
</dbReference>
<evidence type="ECO:0000313" key="10">
    <source>
        <dbReference type="Proteomes" id="UP000053989"/>
    </source>
</evidence>
<dbReference type="STRING" id="1036808.A0A0C2Z4E3"/>
<name>A0A0C2Z4E3_9AGAM</name>
<feature type="transmembrane region" description="Helical" evidence="7">
    <location>
        <begin position="12"/>
        <end position="35"/>
    </location>
</feature>
<evidence type="ECO:0000259" key="8">
    <source>
        <dbReference type="PROSITE" id="PS51751"/>
    </source>
</evidence>
<proteinExistence type="inferred from homology"/>
<sequence>MSDQQDTQIFNATSALSFASFLAMVFFSKAASNALLPRSASWKDRLIFVWVAFDAIIHFAVEGSFVYLSTFGRSANTSSGAFAEMWKEYARADARWGISDPVVVALEIMTVLGLGPLCCHILRLLLKNDPARHFWIVVLCTAELYGVFMTFCPEWLMGNPNLDTSNALYLWVYLVYMNMIWVVAPLWLIVDSYGHIARSLRQVEAVKAKKN</sequence>
<comment type="similarity">
    <text evidence="2">Belongs to the EBP family.</text>
</comment>
<dbReference type="Proteomes" id="UP000053989">
    <property type="component" value="Unassembled WGS sequence"/>
</dbReference>
<dbReference type="PANTHER" id="PTHR14207">
    <property type="entry name" value="STEROL ISOMERASE"/>
    <property type="match status" value="1"/>
</dbReference>
<feature type="transmembrane region" description="Helical" evidence="7">
    <location>
        <begin position="47"/>
        <end position="68"/>
    </location>
</feature>
<keyword evidence="3 6" id="KW-0812">Transmembrane</keyword>
<comment type="subcellular location">
    <subcellularLocation>
        <location evidence="1">Membrane</location>
        <topology evidence="1">Multi-pass membrane protein</topology>
    </subcellularLocation>
</comment>
<dbReference type="InterPro" id="IPR033118">
    <property type="entry name" value="EXPERA"/>
</dbReference>
<feature type="transmembrane region" description="Helical" evidence="7">
    <location>
        <begin position="134"/>
        <end position="156"/>
    </location>
</feature>
<dbReference type="PANTHER" id="PTHR14207:SF1">
    <property type="entry name" value="EMOPAMIL-BINDING PROTEIN-LIKE"/>
    <property type="match status" value="1"/>
</dbReference>
<dbReference type="HOGENOM" id="CLU_072128_1_0_1"/>
<dbReference type="GO" id="GO:0016125">
    <property type="term" value="P:sterol metabolic process"/>
    <property type="evidence" value="ECO:0007669"/>
    <property type="project" value="InterPro"/>
</dbReference>
<dbReference type="EMBL" id="KN822110">
    <property type="protein sequence ID" value="KIM56803.1"/>
    <property type="molecule type" value="Genomic_DNA"/>
</dbReference>
<reference evidence="10" key="2">
    <citation type="submission" date="2015-01" db="EMBL/GenBank/DDBJ databases">
        <title>Evolutionary Origins and Diversification of the Mycorrhizal Mutualists.</title>
        <authorList>
            <consortium name="DOE Joint Genome Institute"/>
            <consortium name="Mycorrhizal Genomics Consortium"/>
            <person name="Kohler A."/>
            <person name="Kuo A."/>
            <person name="Nagy L.G."/>
            <person name="Floudas D."/>
            <person name="Copeland A."/>
            <person name="Barry K.W."/>
            <person name="Cichocki N."/>
            <person name="Veneault-Fourrey C."/>
            <person name="LaButti K."/>
            <person name="Lindquist E.A."/>
            <person name="Lipzen A."/>
            <person name="Lundell T."/>
            <person name="Morin E."/>
            <person name="Murat C."/>
            <person name="Riley R."/>
            <person name="Ohm R."/>
            <person name="Sun H."/>
            <person name="Tunlid A."/>
            <person name="Henrissat B."/>
            <person name="Grigoriev I.V."/>
            <person name="Hibbett D.S."/>
            <person name="Martin F."/>
        </authorList>
    </citation>
    <scope>NUCLEOTIDE SEQUENCE [LARGE SCALE GENOMIC DNA]</scope>
    <source>
        <strain evidence="10">Foug A</strain>
    </source>
</reference>
<gene>
    <name evidence="9" type="ORF">SCLCIDRAFT_1220080</name>
</gene>
<feature type="transmembrane region" description="Helical" evidence="7">
    <location>
        <begin position="102"/>
        <end position="122"/>
    </location>
</feature>
<evidence type="ECO:0000256" key="7">
    <source>
        <dbReference type="SAM" id="Phobius"/>
    </source>
</evidence>
<dbReference type="AlphaFoldDB" id="A0A0C2Z4E3"/>
<dbReference type="GO" id="GO:0047750">
    <property type="term" value="F:cholestenol delta-isomerase activity"/>
    <property type="evidence" value="ECO:0007669"/>
    <property type="project" value="InterPro"/>
</dbReference>
<evidence type="ECO:0000256" key="1">
    <source>
        <dbReference type="ARBA" id="ARBA00004141"/>
    </source>
</evidence>